<dbReference type="EMBL" id="JARJLG010000054">
    <property type="protein sequence ID" value="KAJ7758878.1"/>
    <property type="molecule type" value="Genomic_DNA"/>
</dbReference>
<accession>A0AAD7J875</accession>
<dbReference type="AlphaFoldDB" id="A0AAD7J875"/>
<protein>
    <submittedName>
        <fullName evidence="1">Uncharacterized protein</fullName>
    </submittedName>
</protein>
<organism evidence="1 2">
    <name type="scientific">Mycena maculata</name>
    <dbReference type="NCBI Taxonomy" id="230809"/>
    <lineage>
        <taxon>Eukaryota</taxon>
        <taxon>Fungi</taxon>
        <taxon>Dikarya</taxon>
        <taxon>Basidiomycota</taxon>
        <taxon>Agaricomycotina</taxon>
        <taxon>Agaricomycetes</taxon>
        <taxon>Agaricomycetidae</taxon>
        <taxon>Agaricales</taxon>
        <taxon>Marasmiineae</taxon>
        <taxon>Mycenaceae</taxon>
        <taxon>Mycena</taxon>
    </lineage>
</organism>
<evidence type="ECO:0000313" key="2">
    <source>
        <dbReference type="Proteomes" id="UP001215280"/>
    </source>
</evidence>
<comment type="caution">
    <text evidence="1">The sequence shown here is derived from an EMBL/GenBank/DDBJ whole genome shotgun (WGS) entry which is preliminary data.</text>
</comment>
<keyword evidence="2" id="KW-1185">Reference proteome</keyword>
<dbReference type="Proteomes" id="UP001215280">
    <property type="component" value="Unassembled WGS sequence"/>
</dbReference>
<dbReference type="Gene3D" id="3.20.20.140">
    <property type="entry name" value="Metal-dependent hydrolases"/>
    <property type="match status" value="1"/>
</dbReference>
<reference evidence="1" key="1">
    <citation type="submission" date="2023-03" db="EMBL/GenBank/DDBJ databases">
        <title>Massive genome expansion in bonnet fungi (Mycena s.s.) driven by repeated elements and novel gene families across ecological guilds.</title>
        <authorList>
            <consortium name="Lawrence Berkeley National Laboratory"/>
            <person name="Harder C.B."/>
            <person name="Miyauchi S."/>
            <person name="Viragh M."/>
            <person name="Kuo A."/>
            <person name="Thoen E."/>
            <person name="Andreopoulos B."/>
            <person name="Lu D."/>
            <person name="Skrede I."/>
            <person name="Drula E."/>
            <person name="Henrissat B."/>
            <person name="Morin E."/>
            <person name="Kohler A."/>
            <person name="Barry K."/>
            <person name="LaButti K."/>
            <person name="Morin E."/>
            <person name="Salamov A."/>
            <person name="Lipzen A."/>
            <person name="Mereny Z."/>
            <person name="Hegedus B."/>
            <person name="Baldrian P."/>
            <person name="Stursova M."/>
            <person name="Weitz H."/>
            <person name="Taylor A."/>
            <person name="Grigoriev I.V."/>
            <person name="Nagy L.G."/>
            <person name="Martin F."/>
            <person name="Kauserud H."/>
        </authorList>
    </citation>
    <scope>NUCLEOTIDE SEQUENCE</scope>
    <source>
        <strain evidence="1">CBHHK188m</strain>
    </source>
</reference>
<proteinExistence type="predicted"/>
<sequence>MLHGYNTTNARYKREAYCGSESAARILAENGLTVLTKSGHPVLNSRYLLYKAQEAYFYGLPENLVIAVVAKNPAEVMGMGLLYPCSIPSPLVNLPVVPVGMPSSGIPTLWLLAQLQSKFSLMVFRNSCPRMLWRNPKRSSAVPNFDTEAQEAVEYNGLPPLKPTTITARPIVFVNVQNVFAPAVSGVEEMFSAMDNNALGTVVAEDGQITCVGVCPMDFANATVVDLQAGSISPRLVSFGSPLGLEHITTEESTLNGLIYDLLSQNSVPEIVEGDSAIICAADRLLFCTRDALLAYHAGVTSAVIALSANGVFTYSGLGVSFSLSAGHKLEHGAILQDVTGVHVMVVQNLGPSVSTQIALLCKQLLCPVEGLSKEWLEKVTAVKHLYH</sequence>
<name>A0AAD7J875_9AGAR</name>
<gene>
    <name evidence="1" type="ORF">DFH07DRAFT_958285</name>
</gene>
<evidence type="ECO:0000313" key="1">
    <source>
        <dbReference type="EMBL" id="KAJ7758878.1"/>
    </source>
</evidence>